<dbReference type="FunFam" id="3.10.260.10:FF:000001">
    <property type="entry name" value="APSES transcription factor (MbpA)"/>
    <property type="match status" value="1"/>
</dbReference>
<sequence>MSHPQIFKATYSGVPVYEMLCKGIAVMRRRSDSYLNATQILKVAEFDKPQRTRILEREVQIGEHEKVQGGYGKYQGTWVPFDRGVALAQQYQVNRLLQPILEFVKGDDSPPLAPKHVTAASTRPRKVREPRRKRTKRHDDDLSEVDDSSQYSDMHETDISIIESEQSLYRSDTLLDDNRRTKRSKLAEELLDEEETEDESEYREKSYAQKLLQYFISDDPVVPAILQNVPHDLDVNVIIDDEGHTSLHWAAALGRLHIVKLLINQGADIYRVNYKGQTALMRSVLFTNNFDTKSFQQLLEMLQQTIFNIDKKDQTVFHHVAATASWKGKVHASRYYMECLIIKLAHNRSELISILNVQDVYGDTALTIASRIGNKKLVRLLVDAGASSEIANEEGMTSQDYLAEIERASRPHESLSPSMSSSQNEQAARARLRQKVESMFKQILANDRSAPAVSQLFDSFAGSYERDLAQKEQLVRDKKVELELVRRRLAGTQHSLNQLQIDPRVLTDMDSKADRCEKQLRKLIQCVQKEKLMQQIQDDKVDKVPSADDGKHEVLSNLKEAELLQQLKSLQQTRRELVDEIINLKAQTPGKRYQDYKRLISMCCNVAYENVDMMLSPLLASFEGGDA</sequence>
<keyword evidence="4" id="KW-0175">Coiled coil</keyword>
<dbReference type="InterPro" id="IPR051642">
    <property type="entry name" value="SWI6-like"/>
</dbReference>
<dbReference type="InterPro" id="IPR018004">
    <property type="entry name" value="KilA/APSES_HTH"/>
</dbReference>
<dbReference type="SMART" id="SM01252">
    <property type="entry name" value="KilA-N"/>
    <property type="match status" value="1"/>
</dbReference>
<dbReference type="PANTHER" id="PTHR43828">
    <property type="entry name" value="ASPARAGINASE"/>
    <property type="match status" value="1"/>
</dbReference>
<feature type="domain" description="HTH APSES-type" evidence="6">
    <location>
        <begin position="6"/>
        <end position="113"/>
    </location>
</feature>
<dbReference type="Pfam" id="PF12796">
    <property type="entry name" value="Ank_2"/>
    <property type="match status" value="1"/>
</dbReference>
<dbReference type="GO" id="GO:0003677">
    <property type="term" value="F:DNA binding"/>
    <property type="evidence" value="ECO:0007669"/>
    <property type="project" value="InterPro"/>
</dbReference>
<protein>
    <recommendedName>
        <fullName evidence="6">HTH APSES-type domain-containing protein</fullName>
    </recommendedName>
</protein>
<dbReference type="InterPro" id="IPR002110">
    <property type="entry name" value="Ankyrin_rpt"/>
</dbReference>
<dbReference type="InterPro" id="IPR036887">
    <property type="entry name" value="HTH_APSES_sf"/>
</dbReference>
<dbReference type="Gene3D" id="1.25.40.20">
    <property type="entry name" value="Ankyrin repeat-containing domain"/>
    <property type="match status" value="1"/>
</dbReference>
<dbReference type="Pfam" id="PF00023">
    <property type="entry name" value="Ank"/>
    <property type="match status" value="1"/>
</dbReference>
<gene>
    <name evidence="7" type="ORF">EC973_004993</name>
</gene>
<organism evidence="7 8">
    <name type="scientific">Apophysomyces ossiformis</name>
    <dbReference type="NCBI Taxonomy" id="679940"/>
    <lineage>
        <taxon>Eukaryota</taxon>
        <taxon>Fungi</taxon>
        <taxon>Fungi incertae sedis</taxon>
        <taxon>Mucoromycota</taxon>
        <taxon>Mucoromycotina</taxon>
        <taxon>Mucoromycetes</taxon>
        <taxon>Mucorales</taxon>
        <taxon>Mucorineae</taxon>
        <taxon>Mucoraceae</taxon>
        <taxon>Apophysomyces</taxon>
    </lineage>
</organism>
<evidence type="ECO:0000259" key="6">
    <source>
        <dbReference type="PROSITE" id="PS51299"/>
    </source>
</evidence>
<accession>A0A8H7ELG7</accession>
<keyword evidence="8" id="KW-1185">Reference proteome</keyword>
<dbReference type="GO" id="GO:0001228">
    <property type="term" value="F:DNA-binding transcription activator activity, RNA polymerase II-specific"/>
    <property type="evidence" value="ECO:0007669"/>
    <property type="project" value="UniProtKB-ARBA"/>
</dbReference>
<evidence type="ECO:0000256" key="3">
    <source>
        <dbReference type="PROSITE-ProRule" id="PRU00023"/>
    </source>
</evidence>
<dbReference type="AlphaFoldDB" id="A0A8H7ELG7"/>
<evidence type="ECO:0000256" key="4">
    <source>
        <dbReference type="SAM" id="Coils"/>
    </source>
</evidence>
<dbReference type="SUPFAM" id="SSF54616">
    <property type="entry name" value="DNA-binding domain of Mlu1-box binding protein MBP1"/>
    <property type="match status" value="1"/>
</dbReference>
<comment type="caution">
    <text evidence="7">The sequence shown here is derived from an EMBL/GenBank/DDBJ whole genome shotgun (WGS) entry which is preliminary data.</text>
</comment>
<dbReference type="Pfam" id="PF04383">
    <property type="entry name" value="KilA-N"/>
    <property type="match status" value="1"/>
</dbReference>
<evidence type="ECO:0000313" key="8">
    <source>
        <dbReference type="Proteomes" id="UP000605846"/>
    </source>
</evidence>
<name>A0A8H7ELG7_9FUNG</name>
<dbReference type="Gene3D" id="3.10.260.10">
    <property type="entry name" value="Transcription regulator HTH, APSES-type DNA-binding domain"/>
    <property type="match status" value="1"/>
</dbReference>
<dbReference type="PROSITE" id="PS50297">
    <property type="entry name" value="ANK_REP_REGION"/>
    <property type="match status" value="2"/>
</dbReference>
<feature type="region of interest" description="Disordered" evidence="5">
    <location>
        <begin position="108"/>
        <end position="157"/>
    </location>
</feature>
<dbReference type="GO" id="GO:0033309">
    <property type="term" value="C:SBF transcription complex"/>
    <property type="evidence" value="ECO:0007669"/>
    <property type="project" value="TreeGrafter"/>
</dbReference>
<proteinExistence type="predicted"/>
<feature type="compositionally biased region" description="Basic residues" evidence="5">
    <location>
        <begin position="123"/>
        <end position="136"/>
    </location>
</feature>
<evidence type="ECO:0000313" key="7">
    <source>
        <dbReference type="EMBL" id="KAF7721266.1"/>
    </source>
</evidence>
<feature type="coiled-coil region" evidence="4">
    <location>
        <begin position="560"/>
        <end position="587"/>
    </location>
</feature>
<dbReference type="EMBL" id="JABAYA010000286">
    <property type="protein sequence ID" value="KAF7721266.1"/>
    <property type="molecule type" value="Genomic_DNA"/>
</dbReference>
<evidence type="ECO:0000256" key="2">
    <source>
        <dbReference type="ARBA" id="ARBA00023043"/>
    </source>
</evidence>
<dbReference type="OrthoDB" id="6718656at2759"/>
<dbReference type="GO" id="GO:0030907">
    <property type="term" value="C:MBF transcription complex"/>
    <property type="evidence" value="ECO:0007669"/>
    <property type="project" value="TreeGrafter"/>
</dbReference>
<dbReference type="InterPro" id="IPR036770">
    <property type="entry name" value="Ankyrin_rpt-contain_sf"/>
</dbReference>
<dbReference type="PANTHER" id="PTHR43828:SF15">
    <property type="entry name" value="TRANSCRIPTION FACTOR MBP1"/>
    <property type="match status" value="1"/>
</dbReference>
<evidence type="ECO:0000256" key="5">
    <source>
        <dbReference type="SAM" id="MobiDB-lite"/>
    </source>
</evidence>
<dbReference type="PROSITE" id="PS51299">
    <property type="entry name" value="HTH_APSES"/>
    <property type="match status" value="1"/>
</dbReference>
<keyword evidence="2 3" id="KW-0040">ANK repeat</keyword>
<reference evidence="7" key="1">
    <citation type="submission" date="2020-01" db="EMBL/GenBank/DDBJ databases">
        <title>Genome Sequencing of Three Apophysomyces-Like Fungal Strains Confirms a Novel Fungal Genus in the Mucoromycota with divergent Burkholderia-like Endosymbiotic Bacteria.</title>
        <authorList>
            <person name="Stajich J.E."/>
            <person name="Macias A.M."/>
            <person name="Carter-House D."/>
            <person name="Lovett B."/>
            <person name="Kasson L.R."/>
            <person name="Berry K."/>
            <person name="Grigoriev I."/>
            <person name="Chang Y."/>
            <person name="Spatafora J."/>
            <person name="Kasson M.T."/>
        </authorList>
    </citation>
    <scope>NUCLEOTIDE SEQUENCE</scope>
    <source>
        <strain evidence="7">NRRL A-21654</strain>
    </source>
</reference>
<feature type="region of interest" description="Disordered" evidence="5">
    <location>
        <begin position="409"/>
        <end position="428"/>
    </location>
</feature>
<dbReference type="SMART" id="SM00248">
    <property type="entry name" value="ANK"/>
    <property type="match status" value="3"/>
</dbReference>
<dbReference type="Proteomes" id="UP000605846">
    <property type="component" value="Unassembled WGS sequence"/>
</dbReference>
<dbReference type="InterPro" id="IPR003163">
    <property type="entry name" value="Tscrpt_reg_HTH_APSES-type"/>
</dbReference>
<feature type="repeat" description="ANK" evidence="3">
    <location>
        <begin position="361"/>
        <end position="393"/>
    </location>
</feature>
<feature type="repeat" description="ANK" evidence="3">
    <location>
        <begin position="242"/>
        <end position="274"/>
    </location>
</feature>
<dbReference type="SUPFAM" id="SSF48403">
    <property type="entry name" value="Ankyrin repeat"/>
    <property type="match status" value="1"/>
</dbReference>
<dbReference type="PROSITE" id="PS50088">
    <property type="entry name" value="ANK_REPEAT"/>
    <property type="match status" value="2"/>
</dbReference>
<evidence type="ECO:0000256" key="1">
    <source>
        <dbReference type="ARBA" id="ARBA00022737"/>
    </source>
</evidence>
<keyword evidence="1" id="KW-0677">Repeat</keyword>